<evidence type="ECO:0000313" key="1">
    <source>
        <dbReference type="EMBL" id="KAG0435966.1"/>
    </source>
</evidence>
<name>A0AC60QNA9_IXOPE</name>
<dbReference type="Proteomes" id="UP000805193">
    <property type="component" value="Unassembled WGS sequence"/>
</dbReference>
<reference evidence="1 2" key="1">
    <citation type="journal article" date="2020" name="Cell">
        <title>Large-Scale Comparative Analyses of Tick Genomes Elucidate Their Genetic Diversity and Vector Capacities.</title>
        <authorList>
            <consortium name="Tick Genome and Microbiome Consortium (TIGMIC)"/>
            <person name="Jia N."/>
            <person name="Wang J."/>
            <person name="Shi W."/>
            <person name="Du L."/>
            <person name="Sun Y."/>
            <person name="Zhan W."/>
            <person name="Jiang J.F."/>
            <person name="Wang Q."/>
            <person name="Zhang B."/>
            <person name="Ji P."/>
            <person name="Bell-Sakyi L."/>
            <person name="Cui X.M."/>
            <person name="Yuan T.T."/>
            <person name="Jiang B.G."/>
            <person name="Yang W.F."/>
            <person name="Lam T.T."/>
            <person name="Chang Q.C."/>
            <person name="Ding S.J."/>
            <person name="Wang X.J."/>
            <person name="Zhu J.G."/>
            <person name="Ruan X.D."/>
            <person name="Zhao L."/>
            <person name="Wei J.T."/>
            <person name="Ye R.Z."/>
            <person name="Que T.C."/>
            <person name="Du C.H."/>
            <person name="Zhou Y.H."/>
            <person name="Cheng J.X."/>
            <person name="Dai P.F."/>
            <person name="Guo W.B."/>
            <person name="Han X.H."/>
            <person name="Huang E.J."/>
            <person name="Li L.F."/>
            <person name="Wei W."/>
            <person name="Gao Y.C."/>
            <person name="Liu J.Z."/>
            <person name="Shao H.Z."/>
            <person name="Wang X."/>
            <person name="Wang C.C."/>
            <person name="Yang T.C."/>
            <person name="Huo Q.B."/>
            <person name="Li W."/>
            <person name="Chen H.Y."/>
            <person name="Chen S.E."/>
            <person name="Zhou L.G."/>
            <person name="Ni X.B."/>
            <person name="Tian J.H."/>
            <person name="Sheng Y."/>
            <person name="Liu T."/>
            <person name="Pan Y.S."/>
            <person name="Xia L.Y."/>
            <person name="Li J."/>
            <person name="Zhao F."/>
            <person name="Cao W.C."/>
        </authorList>
    </citation>
    <scope>NUCLEOTIDE SEQUENCE [LARGE SCALE GENOMIC DNA]</scope>
    <source>
        <strain evidence="1">Iper-2018</strain>
    </source>
</reference>
<evidence type="ECO:0000313" key="2">
    <source>
        <dbReference type="Proteomes" id="UP000805193"/>
    </source>
</evidence>
<organism evidence="1 2">
    <name type="scientific">Ixodes persulcatus</name>
    <name type="common">Taiga tick</name>
    <dbReference type="NCBI Taxonomy" id="34615"/>
    <lineage>
        <taxon>Eukaryota</taxon>
        <taxon>Metazoa</taxon>
        <taxon>Ecdysozoa</taxon>
        <taxon>Arthropoda</taxon>
        <taxon>Chelicerata</taxon>
        <taxon>Arachnida</taxon>
        <taxon>Acari</taxon>
        <taxon>Parasitiformes</taxon>
        <taxon>Ixodida</taxon>
        <taxon>Ixodoidea</taxon>
        <taxon>Ixodidae</taxon>
        <taxon>Ixodinae</taxon>
        <taxon>Ixodes</taxon>
    </lineage>
</organism>
<gene>
    <name evidence="1" type="ORF">HPB47_018220</name>
</gene>
<keyword evidence="2" id="KW-1185">Reference proteome</keyword>
<protein>
    <submittedName>
        <fullName evidence="1">Uncharacterized protein</fullName>
    </submittedName>
</protein>
<accession>A0AC60QNA9</accession>
<sequence length="192" mass="21004">MEGTARRLAASGDEALAIGLKRLAYRNLLSELYLMFGRHSSTLSIVHPHIAHTFGHLLRDLTAHSWLKPDQLDVLAVRRKALLLHSFGLEGQWIFVSLPPSSDASATVPPAAAAKTTEDSGNTSPALSAYVQAVAVLTQHLASASDVVVERHKFRRRVKQPGQSILEYVAALRELATRCSFAVLVDSLRNEF</sequence>
<comment type="caution">
    <text evidence="1">The sequence shown here is derived from an EMBL/GenBank/DDBJ whole genome shotgun (WGS) entry which is preliminary data.</text>
</comment>
<dbReference type="EMBL" id="JABSTQ010007275">
    <property type="protein sequence ID" value="KAG0435966.1"/>
    <property type="molecule type" value="Genomic_DNA"/>
</dbReference>
<proteinExistence type="predicted"/>